<dbReference type="Gene3D" id="3.60.20.40">
    <property type="match status" value="1"/>
</dbReference>
<accession>A0AAN9ZDJ0</accession>
<evidence type="ECO:0000313" key="3">
    <source>
        <dbReference type="EMBL" id="KAK7871152.1"/>
    </source>
</evidence>
<evidence type="ECO:0000256" key="2">
    <source>
        <dbReference type="SAM" id="MobiDB-lite"/>
    </source>
</evidence>
<gene>
    <name evidence="3" type="ORF">R5R35_002397</name>
</gene>
<feature type="binding site" evidence="1">
    <location>
        <position position="22"/>
    </location>
    <ligand>
        <name>L-glutamate</name>
        <dbReference type="ChEBI" id="CHEBI:29985"/>
    </ligand>
</feature>
<evidence type="ECO:0000256" key="1">
    <source>
        <dbReference type="PIRSR" id="PIRSR600101-2"/>
    </source>
</evidence>
<evidence type="ECO:0000313" key="4">
    <source>
        <dbReference type="Proteomes" id="UP001378592"/>
    </source>
</evidence>
<dbReference type="EMBL" id="JAZDUA010000043">
    <property type="protein sequence ID" value="KAK7871152.1"/>
    <property type="molecule type" value="Genomic_DNA"/>
</dbReference>
<dbReference type="GO" id="GO:0005886">
    <property type="term" value="C:plasma membrane"/>
    <property type="evidence" value="ECO:0007669"/>
    <property type="project" value="TreeGrafter"/>
</dbReference>
<dbReference type="Proteomes" id="UP001378592">
    <property type="component" value="Unassembled WGS sequence"/>
</dbReference>
<keyword evidence="4" id="KW-1185">Reference proteome</keyword>
<dbReference type="GO" id="GO:0036374">
    <property type="term" value="F:glutathione hydrolase activity"/>
    <property type="evidence" value="ECO:0007669"/>
    <property type="project" value="InterPro"/>
</dbReference>
<dbReference type="AlphaFoldDB" id="A0AAN9ZDJ0"/>
<protein>
    <submittedName>
        <fullName evidence="3">Uncharacterized protein</fullName>
    </submittedName>
</protein>
<dbReference type="PANTHER" id="PTHR11686:SF9">
    <property type="entry name" value="RE13973P"/>
    <property type="match status" value="1"/>
</dbReference>
<name>A0AAN9ZDJ0_9ORTH</name>
<proteinExistence type="predicted"/>
<dbReference type="Pfam" id="PF01019">
    <property type="entry name" value="G_glu_transpept"/>
    <property type="match status" value="1"/>
</dbReference>
<organism evidence="3 4">
    <name type="scientific">Gryllus longicercus</name>
    <dbReference type="NCBI Taxonomy" id="2509291"/>
    <lineage>
        <taxon>Eukaryota</taxon>
        <taxon>Metazoa</taxon>
        <taxon>Ecdysozoa</taxon>
        <taxon>Arthropoda</taxon>
        <taxon>Hexapoda</taxon>
        <taxon>Insecta</taxon>
        <taxon>Pterygota</taxon>
        <taxon>Neoptera</taxon>
        <taxon>Polyneoptera</taxon>
        <taxon>Orthoptera</taxon>
        <taxon>Ensifera</taxon>
        <taxon>Gryllidea</taxon>
        <taxon>Grylloidea</taxon>
        <taxon>Gryllidae</taxon>
        <taxon>Gryllinae</taxon>
        <taxon>Gryllus</taxon>
    </lineage>
</organism>
<dbReference type="PANTHER" id="PTHR11686">
    <property type="entry name" value="GAMMA GLUTAMYL TRANSPEPTIDASE"/>
    <property type="match status" value="1"/>
</dbReference>
<dbReference type="GO" id="GO:0006751">
    <property type="term" value="P:glutathione catabolic process"/>
    <property type="evidence" value="ECO:0007669"/>
    <property type="project" value="InterPro"/>
</dbReference>
<sequence>MCPAIVVDPAGHVRLVTGAAGGTKITTATALAILTNLWFNTTVKESVDARRLHHQLFPMSVQYEEGFDACGHVRKPAVGDTGYMADRTAARGNLKSAPSPRLSDRVTRKNPRSPAGEGVKQPPLPDGGGYRGEAAQRRRPQVVFTLCSSDLAVGILY</sequence>
<feature type="region of interest" description="Disordered" evidence="2">
    <location>
        <begin position="87"/>
        <end position="135"/>
    </location>
</feature>
<reference evidence="3 4" key="1">
    <citation type="submission" date="2024-03" db="EMBL/GenBank/DDBJ databases">
        <title>The genome assembly and annotation of the cricket Gryllus longicercus Weissman &amp; Gray.</title>
        <authorList>
            <person name="Szrajer S."/>
            <person name="Gray D."/>
            <person name="Ylla G."/>
        </authorList>
    </citation>
    <scope>NUCLEOTIDE SEQUENCE [LARGE SCALE GENOMIC DNA]</scope>
    <source>
        <strain evidence="3">DAG 2021-001</strain>
        <tissue evidence="3">Whole body minus gut</tissue>
    </source>
</reference>
<dbReference type="InterPro" id="IPR029055">
    <property type="entry name" value="Ntn_hydrolases_N"/>
</dbReference>
<dbReference type="InterPro" id="IPR043137">
    <property type="entry name" value="GGT_ssub_C"/>
</dbReference>
<dbReference type="SUPFAM" id="SSF56235">
    <property type="entry name" value="N-terminal nucleophile aminohydrolases (Ntn hydrolases)"/>
    <property type="match status" value="1"/>
</dbReference>
<comment type="caution">
    <text evidence="3">The sequence shown here is derived from an EMBL/GenBank/DDBJ whole genome shotgun (WGS) entry which is preliminary data.</text>
</comment>
<dbReference type="InterPro" id="IPR000101">
    <property type="entry name" value="GGT_peptidase"/>
</dbReference>